<reference evidence="1" key="1">
    <citation type="submission" date="2020-03" db="EMBL/GenBank/DDBJ databases">
        <title>The deep terrestrial virosphere.</title>
        <authorList>
            <person name="Holmfeldt K."/>
            <person name="Nilsson E."/>
            <person name="Simone D."/>
            <person name="Lopez-Fernandez M."/>
            <person name="Wu X."/>
            <person name="de Brujin I."/>
            <person name="Lundin D."/>
            <person name="Andersson A."/>
            <person name="Bertilsson S."/>
            <person name="Dopson M."/>
        </authorList>
    </citation>
    <scope>NUCLEOTIDE SEQUENCE</scope>
    <source>
        <strain evidence="1">MM415B01538</strain>
    </source>
</reference>
<gene>
    <name evidence="1" type="ORF">MM415B01538_0019</name>
</gene>
<accession>A0A6M3IN44</accession>
<evidence type="ECO:0000313" key="1">
    <source>
        <dbReference type="EMBL" id="QJA57912.1"/>
    </source>
</evidence>
<sequence length="242" mass="28230">MIYSRIVDRIAEYLDRTDLGTSASDPISSSKIGEWVNDTRKDIALKYDFNYLYEEASISTSANSAIYELPAYYMGHLTVLCDYKKLSRISAREFDELYYTRKAEETSPSTLELNEGSDATAGMPEYYIDRGMYIQLFPKPDTTYTIIMKYYAQPEDLDEGSDEGYMERFHFEAIIFGTALRGSLYLDDIQKIQNFSQAYDRSLQEIVKKEKETKVRDSHVRWKSAKDYDLIQFRQLMRVDNS</sequence>
<dbReference type="Pfam" id="PF24175">
    <property type="entry name" value="SU10_adaptor"/>
    <property type="match status" value="1"/>
</dbReference>
<dbReference type="AlphaFoldDB" id="A0A6M3IN44"/>
<dbReference type="InterPro" id="IPR056209">
    <property type="entry name" value="SU10_adaptor"/>
</dbReference>
<evidence type="ECO:0008006" key="2">
    <source>
        <dbReference type="Google" id="ProtNLM"/>
    </source>
</evidence>
<name>A0A6M3IN44_9ZZZZ</name>
<proteinExistence type="predicted"/>
<dbReference type="EMBL" id="MT141298">
    <property type="protein sequence ID" value="QJA57912.1"/>
    <property type="molecule type" value="Genomic_DNA"/>
</dbReference>
<organism evidence="1">
    <name type="scientific">viral metagenome</name>
    <dbReference type="NCBI Taxonomy" id="1070528"/>
    <lineage>
        <taxon>unclassified sequences</taxon>
        <taxon>metagenomes</taxon>
        <taxon>organismal metagenomes</taxon>
    </lineage>
</organism>
<protein>
    <recommendedName>
        <fullName evidence="2">Tail tubular protein</fullName>
    </recommendedName>
</protein>